<dbReference type="PROSITE" id="PS50004">
    <property type="entry name" value="C2"/>
    <property type="match status" value="2"/>
</dbReference>
<dbReference type="PANTHER" id="PTHR10024">
    <property type="entry name" value="SYNAPTOTAGMIN"/>
    <property type="match status" value="1"/>
</dbReference>
<feature type="domain" description="C2" evidence="3">
    <location>
        <begin position="344"/>
        <end position="478"/>
    </location>
</feature>
<evidence type="ECO:0000259" key="3">
    <source>
        <dbReference type="PROSITE" id="PS50004"/>
    </source>
</evidence>
<organism evidence="4">
    <name type="scientific">Ixodes ricinus</name>
    <name type="common">Common tick</name>
    <name type="synonym">Acarus ricinus</name>
    <dbReference type="NCBI Taxonomy" id="34613"/>
    <lineage>
        <taxon>Eukaryota</taxon>
        <taxon>Metazoa</taxon>
        <taxon>Ecdysozoa</taxon>
        <taxon>Arthropoda</taxon>
        <taxon>Chelicerata</taxon>
        <taxon>Arachnida</taxon>
        <taxon>Acari</taxon>
        <taxon>Parasitiformes</taxon>
        <taxon>Ixodida</taxon>
        <taxon>Ixodoidea</taxon>
        <taxon>Ixodidae</taxon>
        <taxon>Ixodinae</taxon>
        <taxon>Ixodes</taxon>
    </lineage>
</organism>
<evidence type="ECO:0000256" key="2">
    <source>
        <dbReference type="SAM" id="MobiDB-lite"/>
    </source>
</evidence>
<name>A0A147BI29_IXORI</name>
<dbReference type="GO" id="GO:0005509">
    <property type="term" value="F:calcium ion binding"/>
    <property type="evidence" value="ECO:0007669"/>
    <property type="project" value="TreeGrafter"/>
</dbReference>
<dbReference type="Gene3D" id="2.60.40.150">
    <property type="entry name" value="C2 domain"/>
    <property type="match status" value="2"/>
</dbReference>
<dbReference type="PANTHER" id="PTHR10024:SF378">
    <property type="entry name" value="SYNAPTOTAGMIN BETA, ISOFORM D"/>
    <property type="match status" value="1"/>
</dbReference>
<dbReference type="GO" id="GO:0000149">
    <property type="term" value="F:SNARE binding"/>
    <property type="evidence" value="ECO:0007669"/>
    <property type="project" value="TreeGrafter"/>
</dbReference>
<proteinExistence type="predicted"/>
<dbReference type="Pfam" id="PF00168">
    <property type="entry name" value="C2"/>
    <property type="match status" value="2"/>
</dbReference>
<protein>
    <submittedName>
        <fullName evidence="4">Putative ca2+-dependent phospholipid-binding protein synaptotagmin</fullName>
    </submittedName>
</protein>
<dbReference type="GO" id="GO:0017156">
    <property type="term" value="P:calcium-ion regulated exocytosis"/>
    <property type="evidence" value="ECO:0007669"/>
    <property type="project" value="TreeGrafter"/>
</dbReference>
<dbReference type="InterPro" id="IPR001565">
    <property type="entry name" value="Synaptotagmin"/>
</dbReference>
<dbReference type="SUPFAM" id="SSF49562">
    <property type="entry name" value="C2 domain (Calcium/lipid-binding domain, CaLB)"/>
    <property type="match status" value="2"/>
</dbReference>
<reference evidence="4" key="1">
    <citation type="journal article" date="2018" name="PLoS Negl. Trop. Dis.">
        <title>Sialome diversity of ticks revealed by RNAseq of single tick salivary glands.</title>
        <authorList>
            <person name="Perner J."/>
            <person name="Kropackova S."/>
            <person name="Kopacek P."/>
            <person name="Ribeiro J.M."/>
        </authorList>
    </citation>
    <scope>NUCLEOTIDE SEQUENCE</scope>
    <source>
        <strain evidence="4">Siblings of single egg batch collected in Ceske Budejovice</strain>
        <tissue evidence="4">Salivary glands</tissue>
    </source>
</reference>
<dbReference type="FunFam" id="2.60.40.150:FF:000179">
    <property type="entry name" value="synaptotagmin-5 isoform X2"/>
    <property type="match status" value="1"/>
</dbReference>
<dbReference type="CDD" id="cd00276">
    <property type="entry name" value="C2B_Synaptotagmin"/>
    <property type="match status" value="1"/>
</dbReference>
<dbReference type="InterPro" id="IPR000008">
    <property type="entry name" value="C2_dom"/>
</dbReference>
<feature type="region of interest" description="Disordered" evidence="2">
    <location>
        <begin position="118"/>
        <end position="177"/>
    </location>
</feature>
<evidence type="ECO:0000256" key="1">
    <source>
        <dbReference type="ARBA" id="ARBA00022737"/>
    </source>
</evidence>
<dbReference type="GO" id="GO:0030276">
    <property type="term" value="F:clathrin binding"/>
    <property type="evidence" value="ECO:0007669"/>
    <property type="project" value="TreeGrafter"/>
</dbReference>
<dbReference type="PRINTS" id="PR00360">
    <property type="entry name" value="C2DOMAIN"/>
</dbReference>
<dbReference type="AlphaFoldDB" id="A0A147BI29"/>
<keyword evidence="1" id="KW-0677">Repeat</keyword>
<dbReference type="GO" id="GO:0005886">
    <property type="term" value="C:plasma membrane"/>
    <property type="evidence" value="ECO:0007669"/>
    <property type="project" value="TreeGrafter"/>
</dbReference>
<accession>A0A147BI29</accession>
<dbReference type="GO" id="GO:0070382">
    <property type="term" value="C:exocytic vesicle"/>
    <property type="evidence" value="ECO:0007669"/>
    <property type="project" value="TreeGrafter"/>
</dbReference>
<dbReference type="PRINTS" id="PR00399">
    <property type="entry name" value="SYNAPTOTAGMN"/>
</dbReference>
<feature type="compositionally biased region" description="Low complexity" evidence="2">
    <location>
        <begin position="150"/>
        <end position="160"/>
    </location>
</feature>
<feature type="domain" description="C2" evidence="3">
    <location>
        <begin position="213"/>
        <end position="333"/>
    </location>
</feature>
<dbReference type="GO" id="GO:0005544">
    <property type="term" value="F:calcium-dependent phospholipid binding"/>
    <property type="evidence" value="ECO:0007669"/>
    <property type="project" value="TreeGrafter"/>
</dbReference>
<sequence>MAKFLNVSLFQLLSPPRRGEPVTAGPALPTVATSTAPATGTTSAEPCVCVRLSLPDVHLPDEKVSPSHSSYSLPSMRRRSPVVSRAKSVDARAMPFMHRLSISGRADSQDTVRPALAPLSPKLRTPSPECPSSSNLLERPVSPAPPTSPRPRSLSPLLSPAYTSNSDPGAASPIGTIQPDLYKKKETVFFQSRESRSSSCGSPSGSGGSVASKFGRLHFRLKYDFDKSDLVVHVIEAMELGLTSGNGFHDPYVKVSMLPKVDTKERQTLIRRNSTDPFFNETFKFPVSFDDLPLKTLLFQVFDYDRFSRNDVTGEVRVQLSDVDVTTETEVWCDIEKVEKVKRDWPEVLLSLSFLPSAGRLTVVVLKASNLVPESKKEKPDSYVKVSLTCGDRKVKKRKTSTKKASGHPVWNEALCFDVGSAEQLAEAHLAVAVCHQGSNAAIGACLLGLDADPAAPQAAAHWQDMLANPRKSIAMWHSLRV</sequence>
<feature type="region of interest" description="Disordered" evidence="2">
    <location>
        <begin position="58"/>
        <end position="86"/>
    </location>
</feature>
<dbReference type="GO" id="GO:0001786">
    <property type="term" value="F:phosphatidylserine binding"/>
    <property type="evidence" value="ECO:0007669"/>
    <property type="project" value="TreeGrafter"/>
</dbReference>
<feature type="compositionally biased region" description="Low complexity" evidence="2">
    <location>
        <begin position="66"/>
        <end position="85"/>
    </location>
</feature>
<dbReference type="InterPro" id="IPR035892">
    <property type="entry name" value="C2_domain_sf"/>
</dbReference>
<dbReference type="SMART" id="SM00239">
    <property type="entry name" value="C2"/>
    <property type="match status" value="2"/>
</dbReference>
<dbReference type="EMBL" id="GEGO01004983">
    <property type="protein sequence ID" value="JAR90421.1"/>
    <property type="molecule type" value="Transcribed_RNA"/>
</dbReference>
<evidence type="ECO:0000313" key="4">
    <source>
        <dbReference type="EMBL" id="JAR90421.1"/>
    </source>
</evidence>